<feature type="coiled-coil region" evidence="1">
    <location>
        <begin position="730"/>
        <end position="787"/>
    </location>
</feature>
<evidence type="ECO:0000259" key="2">
    <source>
        <dbReference type="Pfam" id="PF13476"/>
    </source>
</evidence>
<dbReference type="InterPro" id="IPR027417">
    <property type="entry name" value="P-loop_NTPase"/>
</dbReference>
<dbReference type="PATRIC" id="fig|1227493.4.peg.16"/>
<sequence length="959" mass="107926">MYLNELRIDDFGCYRNARLDNLDDSLVVIGGPQRAGKTTFMQALRQFRDGVSQSDGLPPATDEYRIDAEITHDGQEYRYVLSGHSSPSVSPISGGPEIDVNDIFGPVTERQYKNLYTISLDELRRLPPGIDDSEDLARVLLGGAYGDIAEIPDIEESFSDRAHTIGLSKGNPNTKTSQLNSPYQTIRDGIEARKEASQQVDEYRSVTENLEDKRAEQAEIDEEIARKQQTRDRLNVLKELFEPLQELETLNARLEDADLDAIDEFPTHLTDRLEHFGEEFETATVDFAEARQEFDQEATIDTTDDYYDWLLEHKTEIDTQTADRKLLAKTAEELIERGEDLETKKQDIKRKISSLHSEWDGSFAHIDEIETSTVDTARVAELASTIEELQSERSELQTSIESARTRKQKFESELEGMEEEHEETREITVPKRKPAIVAGIALAVGTGVGFAATPIAGGIVGLAVLAVGLYAIDSTVTVETTVNADPYREVKGQVTTLEGDIQAKSERLAELNDEIENKQVKLTALVTELGLPETLPASEVPGFYEQIVELDGEIAAYRAERTEWEGDKEQFATDLEEVATLLADVTDVSWTAEAPLKDVGNVLNTLESVADDLELARDVRRAERERTECIEDIDAVLTEWDEDRSVDPTTDDEEILQHIQAFNDEAERINELEDTVETRGQVETQVTTRLENESARDAFEPLREDDEPWIDVVHNTATKYADTGAIADEIRVQNTQITELKDRRDTLREACIGLKQRQDDLASEDDLQEAQAQIDEGRVEFERLGEAYAVNRIAETMVRQIHERLMENVVHSLVDDASTVFRKITQEYEGIELEGDVQDLKFRALRDEKPAHGVGELSRATAEQLFLAVRLARIRQTDVSLPVVLDDAATNFDPNHMSRVFDVIDELTATNQVFFLTCHPQCVRITASNECAAQYWSLNSGQFTRRETADTLEQQLSAD</sequence>
<feature type="coiled-coil region" evidence="1">
    <location>
        <begin position="379"/>
        <end position="427"/>
    </location>
</feature>
<feature type="coiled-coil region" evidence="1">
    <location>
        <begin position="494"/>
        <end position="528"/>
    </location>
</feature>
<feature type="domain" description="Rad50/SbcC-type AAA" evidence="2">
    <location>
        <begin position="5"/>
        <end position="248"/>
    </location>
</feature>
<protein>
    <recommendedName>
        <fullName evidence="2">Rad50/SbcC-type AAA domain-containing protein</fullName>
    </recommendedName>
</protein>
<dbReference type="Pfam" id="PF13476">
    <property type="entry name" value="AAA_23"/>
    <property type="match status" value="1"/>
</dbReference>
<dbReference type="SUPFAM" id="SSF52540">
    <property type="entry name" value="P-loop containing nucleoside triphosphate hydrolases"/>
    <property type="match status" value="2"/>
</dbReference>
<comment type="caution">
    <text evidence="3">The sequence shown here is derived from an EMBL/GenBank/DDBJ whole genome shotgun (WGS) entry which is preliminary data.</text>
</comment>
<proteinExistence type="predicted"/>
<organism evidence="3 4">
    <name type="scientific">Natrialba hulunbeirensis JCM 10989</name>
    <dbReference type="NCBI Taxonomy" id="1227493"/>
    <lineage>
        <taxon>Archaea</taxon>
        <taxon>Methanobacteriati</taxon>
        <taxon>Methanobacteriota</taxon>
        <taxon>Stenosarchaea group</taxon>
        <taxon>Halobacteria</taxon>
        <taxon>Halobacteriales</taxon>
        <taxon>Natrialbaceae</taxon>
        <taxon>Natrialba</taxon>
    </lineage>
</organism>
<feature type="coiled-coil region" evidence="1">
    <location>
        <begin position="193"/>
        <end position="240"/>
    </location>
</feature>
<evidence type="ECO:0000256" key="1">
    <source>
        <dbReference type="SAM" id="Coils"/>
    </source>
</evidence>
<keyword evidence="1" id="KW-0175">Coiled coil</keyword>
<dbReference type="GO" id="GO:0016887">
    <property type="term" value="F:ATP hydrolysis activity"/>
    <property type="evidence" value="ECO:0007669"/>
    <property type="project" value="InterPro"/>
</dbReference>
<name>M0ACB3_9EURY</name>
<dbReference type="OrthoDB" id="25344at2157"/>
<dbReference type="PANTHER" id="PTHR41259:SF1">
    <property type="entry name" value="DOUBLE-STRAND BREAK REPAIR RAD50 ATPASE, PUTATIVE-RELATED"/>
    <property type="match status" value="1"/>
</dbReference>
<dbReference type="GO" id="GO:0006302">
    <property type="term" value="P:double-strand break repair"/>
    <property type="evidence" value="ECO:0007669"/>
    <property type="project" value="InterPro"/>
</dbReference>
<evidence type="ECO:0000313" key="4">
    <source>
        <dbReference type="Proteomes" id="UP000011519"/>
    </source>
</evidence>
<dbReference type="EMBL" id="AOIM01000002">
    <property type="protein sequence ID" value="ELY96184.1"/>
    <property type="molecule type" value="Genomic_DNA"/>
</dbReference>
<dbReference type="AlphaFoldDB" id="M0ACB3"/>
<reference evidence="3 4" key="1">
    <citation type="journal article" date="2014" name="PLoS Genet.">
        <title>Phylogenetically driven sequencing of extremely halophilic archaea reveals strategies for static and dynamic osmo-response.</title>
        <authorList>
            <person name="Becker E.A."/>
            <person name="Seitzer P.M."/>
            <person name="Tritt A."/>
            <person name="Larsen D."/>
            <person name="Krusor M."/>
            <person name="Yao A.I."/>
            <person name="Wu D."/>
            <person name="Madern D."/>
            <person name="Eisen J.A."/>
            <person name="Darling A.E."/>
            <person name="Facciotti M.T."/>
        </authorList>
    </citation>
    <scope>NUCLEOTIDE SEQUENCE [LARGE SCALE GENOMIC DNA]</scope>
    <source>
        <strain evidence="3 4">JCM 10989</strain>
    </source>
</reference>
<dbReference type="InterPro" id="IPR038729">
    <property type="entry name" value="Rad50/SbcC_AAA"/>
</dbReference>
<dbReference type="Proteomes" id="UP000011519">
    <property type="component" value="Unassembled WGS sequence"/>
</dbReference>
<keyword evidence="4" id="KW-1185">Reference proteome</keyword>
<dbReference type="Gene3D" id="3.40.50.300">
    <property type="entry name" value="P-loop containing nucleotide triphosphate hydrolases"/>
    <property type="match status" value="2"/>
</dbReference>
<accession>M0ACB3</accession>
<evidence type="ECO:0000313" key="3">
    <source>
        <dbReference type="EMBL" id="ELY96184.1"/>
    </source>
</evidence>
<dbReference type="RefSeq" id="WP_006651304.1">
    <property type="nucleotide sequence ID" value="NZ_AOIM01000002.1"/>
</dbReference>
<gene>
    <name evidence="3" type="ORF">C483_00120</name>
</gene>
<dbReference type="PANTHER" id="PTHR41259">
    <property type="entry name" value="DOUBLE-STRAND BREAK REPAIR RAD50 ATPASE, PUTATIVE-RELATED"/>
    <property type="match status" value="1"/>
</dbReference>